<gene>
    <name evidence="2" type="ORF">TSAR_002084</name>
</gene>
<evidence type="ECO:0000256" key="1">
    <source>
        <dbReference type="SAM" id="MobiDB-lite"/>
    </source>
</evidence>
<evidence type="ECO:0000313" key="3">
    <source>
        <dbReference type="Proteomes" id="UP000215335"/>
    </source>
</evidence>
<feature type="region of interest" description="Disordered" evidence="1">
    <location>
        <begin position="1"/>
        <end position="22"/>
    </location>
</feature>
<proteinExistence type="predicted"/>
<protein>
    <submittedName>
        <fullName evidence="2">Uncharacterized protein</fullName>
    </submittedName>
</protein>
<organism evidence="2 3">
    <name type="scientific">Trichomalopsis sarcophagae</name>
    <dbReference type="NCBI Taxonomy" id="543379"/>
    <lineage>
        <taxon>Eukaryota</taxon>
        <taxon>Metazoa</taxon>
        <taxon>Ecdysozoa</taxon>
        <taxon>Arthropoda</taxon>
        <taxon>Hexapoda</taxon>
        <taxon>Insecta</taxon>
        <taxon>Pterygota</taxon>
        <taxon>Neoptera</taxon>
        <taxon>Endopterygota</taxon>
        <taxon>Hymenoptera</taxon>
        <taxon>Apocrita</taxon>
        <taxon>Proctotrupomorpha</taxon>
        <taxon>Chalcidoidea</taxon>
        <taxon>Pteromalidae</taxon>
        <taxon>Pteromalinae</taxon>
        <taxon>Trichomalopsis</taxon>
    </lineage>
</organism>
<sequence length="157" mass="17911">MQRKNFVPRVTRNSSDQLEKVGPNKNKFPERLLIKVGQNKTYAKVLEKIQKKVNSDTTGMMVKAVLSVGQVKKKERKTTLGMRDIESEATEEVVKAAIERAFGKLEYSRRMTLLKPNIGSVRIAIVILRPCKLQDQKEYEGSAVPQMPRPRLWTLEG</sequence>
<accession>A0A232FE26</accession>
<keyword evidence="3" id="KW-1185">Reference proteome</keyword>
<reference evidence="2 3" key="1">
    <citation type="journal article" date="2017" name="Curr. Biol.">
        <title>The Evolution of Venom by Co-option of Single-Copy Genes.</title>
        <authorList>
            <person name="Martinson E.O."/>
            <person name="Mrinalini"/>
            <person name="Kelkar Y.D."/>
            <person name="Chang C.H."/>
            <person name="Werren J.H."/>
        </authorList>
    </citation>
    <scope>NUCLEOTIDE SEQUENCE [LARGE SCALE GENOMIC DNA]</scope>
    <source>
        <strain evidence="2 3">Alberta</strain>
        <tissue evidence="2">Whole body</tissue>
    </source>
</reference>
<dbReference type="AlphaFoldDB" id="A0A232FE26"/>
<dbReference type="EMBL" id="NNAY01000344">
    <property type="protein sequence ID" value="OXU29044.1"/>
    <property type="molecule type" value="Genomic_DNA"/>
</dbReference>
<name>A0A232FE26_9HYME</name>
<evidence type="ECO:0000313" key="2">
    <source>
        <dbReference type="EMBL" id="OXU29044.1"/>
    </source>
</evidence>
<comment type="caution">
    <text evidence="2">The sequence shown here is derived from an EMBL/GenBank/DDBJ whole genome shotgun (WGS) entry which is preliminary data.</text>
</comment>
<dbReference type="Proteomes" id="UP000215335">
    <property type="component" value="Unassembled WGS sequence"/>
</dbReference>